<evidence type="ECO:0000313" key="3">
    <source>
        <dbReference type="Proteomes" id="UP000236163"/>
    </source>
</evidence>
<protein>
    <submittedName>
        <fullName evidence="2">Transport protein</fullName>
    </submittedName>
</protein>
<keyword evidence="1" id="KW-0472">Membrane</keyword>
<proteinExistence type="predicted"/>
<name>A0A2K0JGM6_SALHO</name>
<feature type="transmembrane region" description="Helical" evidence="1">
    <location>
        <begin position="20"/>
        <end position="36"/>
    </location>
</feature>
<dbReference type="EMBL" id="JWSP02000004">
    <property type="protein sequence ID" value="PNO34424.1"/>
    <property type="molecule type" value="Genomic_DNA"/>
</dbReference>
<dbReference type="Proteomes" id="UP000236163">
    <property type="component" value="Unassembled WGS sequence"/>
</dbReference>
<organism evidence="2 3">
    <name type="scientific">Salmonella enterica subsp. houtenae serovar 50:g,z51:-</name>
    <dbReference type="NCBI Taxonomy" id="1173947"/>
    <lineage>
        <taxon>Bacteria</taxon>
        <taxon>Pseudomonadati</taxon>
        <taxon>Pseudomonadota</taxon>
        <taxon>Gammaproteobacteria</taxon>
        <taxon>Enterobacterales</taxon>
        <taxon>Enterobacteriaceae</taxon>
        <taxon>Salmonella</taxon>
    </lineage>
</organism>
<dbReference type="STRING" id="523831.SEHO0A_00894"/>
<keyword evidence="1" id="KW-1133">Transmembrane helix</keyword>
<reference evidence="3" key="1">
    <citation type="submission" date="2017-12" db="EMBL/GenBank/DDBJ databases">
        <title>FDA dAtabase for Regulatory Grade micrObial Sequences (FDA-ARGOS): Supporting development and validation of Infectious Disease Dx tests.</title>
        <authorList>
            <person name="Sichtig H."/>
            <person name="Tallon L."/>
            <person name="Sadzewicz L."/>
            <person name="Sengamalay N."/>
            <person name="Nagaraj S."/>
            <person name="Vavikolanu K."/>
            <person name="Aluvathingal J."/>
            <person name="Nadendla S."/>
            <person name="Pirone D.C."/>
            <person name="Hoffman M."/>
            <person name="Muruvanda T."/>
            <person name="Allard M."/>
            <person name="Evans P."/>
        </authorList>
    </citation>
    <scope>NUCLEOTIDE SEQUENCE [LARGE SCALE GENOMIC DNA]</scope>
    <source>
        <strain evidence="3">FDAARGOS_55</strain>
    </source>
</reference>
<accession>A0A2K0JGM6</accession>
<comment type="caution">
    <text evidence="2">The sequence shown here is derived from an EMBL/GenBank/DDBJ whole genome shotgun (WGS) entry which is preliminary data.</text>
</comment>
<sequence>MIYYSAQLFSYRLFADLTEAIWYFAFTAFACLTGIFPKMEAFTPEWTFQLTLNIVTLFVLVGLGLIFSLHRGFLERGGKREGDFSYHRQYQ</sequence>
<gene>
    <name evidence="2" type="ORF">RK55_015375</name>
</gene>
<dbReference type="AlphaFoldDB" id="A0A2K0JGM6"/>
<feature type="transmembrane region" description="Helical" evidence="1">
    <location>
        <begin position="48"/>
        <end position="70"/>
    </location>
</feature>
<keyword evidence="1" id="KW-0812">Transmembrane</keyword>
<evidence type="ECO:0000313" key="2">
    <source>
        <dbReference type="EMBL" id="PNO34424.1"/>
    </source>
</evidence>
<evidence type="ECO:0000256" key="1">
    <source>
        <dbReference type="SAM" id="Phobius"/>
    </source>
</evidence>